<protein>
    <submittedName>
        <fullName evidence="1">Uncharacterized protein</fullName>
    </submittedName>
</protein>
<dbReference type="AlphaFoldDB" id="A0A699VRH6"/>
<dbReference type="EMBL" id="BKCJ011466520">
    <property type="protein sequence ID" value="GFD36048.1"/>
    <property type="molecule type" value="Genomic_DNA"/>
</dbReference>
<gene>
    <name evidence="1" type="ORF">Tci_908017</name>
</gene>
<proteinExistence type="predicted"/>
<reference evidence="1" key="1">
    <citation type="journal article" date="2019" name="Sci. Rep.">
        <title>Draft genome of Tanacetum cinerariifolium, the natural source of mosquito coil.</title>
        <authorList>
            <person name="Yamashiro T."/>
            <person name="Shiraishi A."/>
            <person name="Satake H."/>
            <person name="Nakayama K."/>
        </authorList>
    </citation>
    <scope>NUCLEOTIDE SEQUENCE</scope>
</reference>
<organism evidence="1">
    <name type="scientific">Tanacetum cinerariifolium</name>
    <name type="common">Dalmatian daisy</name>
    <name type="synonym">Chrysanthemum cinerariifolium</name>
    <dbReference type="NCBI Taxonomy" id="118510"/>
    <lineage>
        <taxon>Eukaryota</taxon>
        <taxon>Viridiplantae</taxon>
        <taxon>Streptophyta</taxon>
        <taxon>Embryophyta</taxon>
        <taxon>Tracheophyta</taxon>
        <taxon>Spermatophyta</taxon>
        <taxon>Magnoliopsida</taxon>
        <taxon>eudicotyledons</taxon>
        <taxon>Gunneridae</taxon>
        <taxon>Pentapetalae</taxon>
        <taxon>asterids</taxon>
        <taxon>campanulids</taxon>
        <taxon>Asterales</taxon>
        <taxon>Asteraceae</taxon>
        <taxon>Asteroideae</taxon>
        <taxon>Anthemideae</taxon>
        <taxon>Anthemidinae</taxon>
        <taxon>Tanacetum</taxon>
    </lineage>
</organism>
<feature type="non-terminal residue" evidence="1">
    <location>
        <position position="1"/>
    </location>
</feature>
<comment type="caution">
    <text evidence="1">The sequence shown here is derived from an EMBL/GenBank/DDBJ whole genome shotgun (WGS) entry which is preliminary data.</text>
</comment>
<name>A0A699VRH6_TANCI</name>
<sequence length="62" mass="7121">SEPARERPERHESLAVHDAMVSRWRYRVAFRPSSQSRSSSHNAFAPSFEFPIAHVVTPLEIC</sequence>
<evidence type="ECO:0000313" key="1">
    <source>
        <dbReference type="EMBL" id="GFD36048.1"/>
    </source>
</evidence>
<accession>A0A699VRH6</accession>